<dbReference type="AlphaFoldDB" id="A0A813Q3F1"/>
<dbReference type="InterPro" id="IPR041966">
    <property type="entry name" value="LOTUS-like"/>
</dbReference>
<reference evidence="2" key="1">
    <citation type="submission" date="2021-02" db="EMBL/GenBank/DDBJ databases">
        <authorList>
            <person name="Nowell W R."/>
        </authorList>
    </citation>
    <scope>NUCLEOTIDE SEQUENCE</scope>
</reference>
<dbReference type="EMBL" id="CAJOBB010001449">
    <property type="protein sequence ID" value="CAF3858732.1"/>
    <property type="molecule type" value="Genomic_DNA"/>
</dbReference>
<protein>
    <recommendedName>
        <fullName evidence="1">HTH OST-type domain-containing protein</fullName>
    </recommendedName>
</protein>
<name>A0A813Q3F1_9BILA</name>
<sequence length="198" mass="23135">MACQTSPLYEQTKNEIIQLFISPNLYSVDGGLTLTELCREYSKRYEDRNIPHQELGFETLTRLLKTMGGVIKLNYEEWPAKCYLISKANEEEKSESSQQKLYEETKNRLVQLLMSSPLLSTDGGLTLTELCQEYKRCYGNAHIPHEEFGFEKLTRFLRSMKDLIQMKNDETPMRLYLATKVKQDENRLRKVSMTTKIL</sequence>
<feature type="domain" description="HTH OST-type" evidence="1">
    <location>
        <begin position="8"/>
        <end position="88"/>
    </location>
</feature>
<dbReference type="PROSITE" id="PS51644">
    <property type="entry name" value="HTH_OST"/>
    <property type="match status" value="2"/>
</dbReference>
<organism evidence="2 4">
    <name type="scientific">Adineta steineri</name>
    <dbReference type="NCBI Taxonomy" id="433720"/>
    <lineage>
        <taxon>Eukaryota</taxon>
        <taxon>Metazoa</taxon>
        <taxon>Spiralia</taxon>
        <taxon>Gnathifera</taxon>
        <taxon>Rotifera</taxon>
        <taxon>Eurotatoria</taxon>
        <taxon>Bdelloidea</taxon>
        <taxon>Adinetida</taxon>
        <taxon>Adinetidae</taxon>
        <taxon>Adineta</taxon>
    </lineage>
</organism>
<gene>
    <name evidence="2" type="ORF">IZO911_LOCUS4738</name>
    <name evidence="3" type="ORF">KXQ929_LOCUS20528</name>
</gene>
<dbReference type="EMBL" id="CAJNOE010000027">
    <property type="protein sequence ID" value="CAF0761422.1"/>
    <property type="molecule type" value="Genomic_DNA"/>
</dbReference>
<evidence type="ECO:0000313" key="4">
    <source>
        <dbReference type="Proteomes" id="UP000663860"/>
    </source>
</evidence>
<dbReference type="CDD" id="cd08824">
    <property type="entry name" value="LOTUS"/>
    <property type="match status" value="1"/>
</dbReference>
<evidence type="ECO:0000259" key="1">
    <source>
        <dbReference type="PROSITE" id="PS51644"/>
    </source>
</evidence>
<evidence type="ECO:0000313" key="3">
    <source>
        <dbReference type="EMBL" id="CAF3858732.1"/>
    </source>
</evidence>
<evidence type="ECO:0000313" key="2">
    <source>
        <dbReference type="EMBL" id="CAF0761422.1"/>
    </source>
</evidence>
<dbReference type="InterPro" id="IPR025605">
    <property type="entry name" value="OST-HTH/LOTUS_dom"/>
</dbReference>
<comment type="caution">
    <text evidence="2">The sequence shown here is derived from an EMBL/GenBank/DDBJ whole genome shotgun (WGS) entry which is preliminary data.</text>
</comment>
<feature type="domain" description="HTH OST-type" evidence="1">
    <location>
        <begin position="101"/>
        <end position="181"/>
    </location>
</feature>
<proteinExistence type="predicted"/>
<dbReference type="Gene3D" id="3.30.420.610">
    <property type="entry name" value="LOTUS domain-like"/>
    <property type="match status" value="2"/>
</dbReference>
<dbReference type="Pfam" id="PF12872">
    <property type="entry name" value="OST-HTH"/>
    <property type="match status" value="2"/>
</dbReference>
<dbReference type="Proteomes" id="UP000663868">
    <property type="component" value="Unassembled WGS sequence"/>
</dbReference>
<accession>A0A813Q3F1</accession>
<dbReference type="Proteomes" id="UP000663860">
    <property type="component" value="Unassembled WGS sequence"/>
</dbReference>